<proteinExistence type="predicted"/>
<name>A0AA96IY68_9VIRU</name>
<evidence type="ECO:0000259" key="6">
    <source>
        <dbReference type="PROSITE" id="PS50011"/>
    </source>
</evidence>
<feature type="domain" description="Protein kinase" evidence="6">
    <location>
        <begin position="1"/>
        <end position="291"/>
    </location>
</feature>
<dbReference type="GO" id="GO:0004674">
    <property type="term" value="F:protein serine/threonine kinase activity"/>
    <property type="evidence" value="ECO:0007669"/>
    <property type="project" value="UniProtKB-KW"/>
</dbReference>
<dbReference type="PANTHER" id="PTHR24058">
    <property type="entry name" value="DUAL SPECIFICITY PROTEIN KINASE"/>
    <property type="match status" value="1"/>
</dbReference>
<keyword evidence="3" id="KW-0547">Nucleotide-binding</keyword>
<reference evidence="7" key="1">
    <citation type="submission" date="2023-07" db="EMBL/GenBank/DDBJ databases">
        <authorList>
            <person name="Xia Y."/>
        </authorList>
    </citation>
    <scope>NUCLEOTIDE SEQUENCE</scope>
    <source>
        <strain evidence="7">F</strain>
    </source>
</reference>
<sequence>MSKISPLCAEAVFPEFEFEAELQHLPGHSCVSRGKFEGKAAIMKSGSDATDSYDESVAYSIIMSHPHENLLEPLGMGGDGKWFHIALPDMGMDLSDFIWYNKSYTASARGCRDIFTKIVKGLHHLHKLGMVHTDIKPENVFIDRQGNVKIGDFGSTHFLENGVIYADYEVTTLWYRPLDIILQRGKPFTEALDIWSLGCLLACMWLGEPLFQQTNEAGMVKAITETLGGLSEYEKKELFPSKYSVFCRKDRRPKLTLGDEGGFWTCLCSNMLYYTEADRPTTSDILEILGQ</sequence>
<dbReference type="Gene3D" id="1.10.510.10">
    <property type="entry name" value="Transferase(Phosphotransferase) domain 1"/>
    <property type="match status" value="1"/>
</dbReference>
<dbReference type="Pfam" id="PF00069">
    <property type="entry name" value="Pkinase"/>
    <property type="match status" value="1"/>
</dbReference>
<evidence type="ECO:0000256" key="1">
    <source>
        <dbReference type="ARBA" id="ARBA00022527"/>
    </source>
</evidence>
<dbReference type="SUPFAM" id="SSF56112">
    <property type="entry name" value="Protein kinase-like (PK-like)"/>
    <property type="match status" value="1"/>
</dbReference>
<evidence type="ECO:0000256" key="3">
    <source>
        <dbReference type="ARBA" id="ARBA00022741"/>
    </source>
</evidence>
<dbReference type="PROSITE" id="PS50011">
    <property type="entry name" value="PROTEIN_KINASE_DOM"/>
    <property type="match status" value="1"/>
</dbReference>
<dbReference type="SMART" id="SM00220">
    <property type="entry name" value="S_TKc"/>
    <property type="match status" value="1"/>
</dbReference>
<dbReference type="InterPro" id="IPR008271">
    <property type="entry name" value="Ser/Thr_kinase_AS"/>
</dbReference>
<dbReference type="InterPro" id="IPR000719">
    <property type="entry name" value="Prot_kinase_dom"/>
</dbReference>
<dbReference type="InterPro" id="IPR011009">
    <property type="entry name" value="Kinase-like_dom_sf"/>
</dbReference>
<keyword evidence="1" id="KW-0723">Serine/threonine-protein kinase</keyword>
<protein>
    <submittedName>
        <fullName evidence="7">Serine threonine protein kinase</fullName>
    </submittedName>
</protein>
<evidence type="ECO:0000256" key="2">
    <source>
        <dbReference type="ARBA" id="ARBA00022679"/>
    </source>
</evidence>
<dbReference type="EMBL" id="OR343188">
    <property type="protein sequence ID" value="WNL49891.1"/>
    <property type="molecule type" value="Genomic_DNA"/>
</dbReference>
<keyword evidence="4 7" id="KW-0418">Kinase</keyword>
<accession>A0AA96IY68</accession>
<dbReference type="GO" id="GO:0005524">
    <property type="term" value="F:ATP binding"/>
    <property type="evidence" value="ECO:0007669"/>
    <property type="project" value="UniProtKB-KW"/>
</dbReference>
<evidence type="ECO:0000256" key="5">
    <source>
        <dbReference type="ARBA" id="ARBA00022840"/>
    </source>
</evidence>
<organism evidence="7">
    <name type="scientific">Marseillevirus sp</name>
    <dbReference type="NCBI Taxonomy" id="2809551"/>
    <lineage>
        <taxon>Viruses</taxon>
        <taxon>Varidnaviria</taxon>
        <taxon>Bamfordvirae</taxon>
        <taxon>Nucleocytoviricota</taxon>
        <taxon>Megaviricetes</taxon>
        <taxon>Pimascovirales</taxon>
        <taxon>Pimascovirales incertae sedis</taxon>
        <taxon>Marseilleviridae</taxon>
        <taxon>Marseillevirus</taxon>
    </lineage>
</organism>
<evidence type="ECO:0000256" key="4">
    <source>
        <dbReference type="ARBA" id="ARBA00022777"/>
    </source>
</evidence>
<gene>
    <name evidence="7" type="ORF">MarFTMF_375</name>
</gene>
<dbReference type="InterPro" id="IPR050494">
    <property type="entry name" value="Ser_Thr_dual-spec_kinase"/>
</dbReference>
<dbReference type="PROSITE" id="PS00108">
    <property type="entry name" value="PROTEIN_KINASE_ST"/>
    <property type="match status" value="1"/>
</dbReference>
<keyword evidence="5" id="KW-0067">ATP-binding</keyword>
<keyword evidence="2" id="KW-0808">Transferase</keyword>
<evidence type="ECO:0000313" key="7">
    <source>
        <dbReference type="EMBL" id="WNL49891.1"/>
    </source>
</evidence>